<keyword evidence="3" id="KW-1185">Reference proteome</keyword>
<comment type="caution">
    <text evidence="2">The sequence shown here is derived from an EMBL/GenBank/DDBJ whole genome shotgun (WGS) entry which is preliminary data.</text>
</comment>
<protein>
    <submittedName>
        <fullName evidence="2">Glycoside hydrolase family 1 protein</fullName>
    </submittedName>
</protein>
<comment type="similarity">
    <text evidence="1">Belongs to the glycosyl hydrolase 1 family.</text>
</comment>
<sequence length="489" mass="56912">MSIEAFNDRERVIKLKPEFLSFPKGFWWGSAWSAEQAEGRGNTGKGRTQWDMSWDAHPNRFYQGVNTDVTTDFFNRYVEDIRLMKQTGHNSFRLSISWARMFPSGDGDVSAEAVTFYRAMLSEMVAQGIKPFANLYHFDMSEEMMKQGGWENRAVVDAYVNFCDTCFREFGDLVFHRFTFNEPLGPVLGGYMEDFHYPNVIDFKRGVQVGFNTLLASALAIKAFKQHQTSHKNRNSKIGIILNLSPTYPRSENLLDVEAAEYADLFYNRSFLDPSVKGTFPVKLVETLRLHDLMPSYSEQDLCDIRENTVQILGLNYYEPRRVKARTHAVNPRSPFMPEWYFESYVMPGRKFNPHRGWEIYEQGIYDLCIDIRDNYGNIESFISESGMGVANEERFMCDGQVQDDYRIGFIQNHLAYLHQAITDGCNIRGYHLWTFIDCWSWINAYKNRYGLVSLDLDTQQRTIKKSGEFYQALSRDNGFRFNGLYVDF</sequence>
<dbReference type="Proteomes" id="UP000739284">
    <property type="component" value="Unassembled WGS sequence"/>
</dbReference>
<dbReference type="GO" id="GO:0016787">
    <property type="term" value="F:hydrolase activity"/>
    <property type="evidence" value="ECO:0007669"/>
    <property type="project" value="UniProtKB-KW"/>
</dbReference>
<dbReference type="InterPro" id="IPR001360">
    <property type="entry name" value="Glyco_hydro_1"/>
</dbReference>
<evidence type="ECO:0000256" key="1">
    <source>
        <dbReference type="RuleBase" id="RU003690"/>
    </source>
</evidence>
<dbReference type="RefSeq" id="WP_217151219.1">
    <property type="nucleotide sequence ID" value="NZ_JAFMOY010000133.1"/>
</dbReference>
<dbReference type="PANTHER" id="PTHR10353:SF139">
    <property type="entry name" value="6-PHOSPHO-BETA-GLUCOSIDASE GMUD"/>
    <property type="match status" value="1"/>
</dbReference>
<gene>
    <name evidence="2" type="ORF">J1784_23635</name>
</gene>
<proteinExistence type="inferred from homology"/>
<evidence type="ECO:0000313" key="3">
    <source>
        <dbReference type="Proteomes" id="UP000739284"/>
    </source>
</evidence>
<organism evidence="2 3">
    <name type="scientific">Rahnella ecdela</name>
    <dbReference type="NCBI Taxonomy" id="2816250"/>
    <lineage>
        <taxon>Bacteria</taxon>
        <taxon>Pseudomonadati</taxon>
        <taxon>Pseudomonadota</taxon>
        <taxon>Gammaproteobacteria</taxon>
        <taxon>Enterobacterales</taxon>
        <taxon>Yersiniaceae</taxon>
        <taxon>Rahnella</taxon>
    </lineage>
</organism>
<dbReference type="Pfam" id="PF00232">
    <property type="entry name" value="Glyco_hydro_1"/>
    <property type="match status" value="1"/>
</dbReference>
<reference evidence="2 3" key="1">
    <citation type="submission" date="2021-03" db="EMBL/GenBank/DDBJ databases">
        <title>Five novel Rahnella species.</title>
        <authorList>
            <person name="Brady C."/>
            <person name="Asselin J."/>
            <person name="Beer S."/>
            <person name="Bruberg M.B."/>
            <person name="Crampton B."/>
            <person name="Venter S."/>
            <person name="Arnold D."/>
            <person name="Denman S."/>
        </authorList>
    </citation>
    <scope>NUCLEOTIDE SEQUENCE [LARGE SCALE GENOMIC DNA]</scope>
    <source>
        <strain evidence="2 3">FRB 231</strain>
    </source>
</reference>
<name>A0ABS6LMD1_9GAMM</name>
<dbReference type="EMBL" id="JAFMOY010000133">
    <property type="protein sequence ID" value="MBU9847985.1"/>
    <property type="molecule type" value="Genomic_DNA"/>
</dbReference>
<accession>A0ABS6LMD1</accession>
<keyword evidence="2" id="KW-0378">Hydrolase</keyword>
<dbReference type="PANTHER" id="PTHR10353">
    <property type="entry name" value="GLYCOSYL HYDROLASE"/>
    <property type="match status" value="1"/>
</dbReference>
<evidence type="ECO:0000313" key="2">
    <source>
        <dbReference type="EMBL" id="MBU9847985.1"/>
    </source>
</evidence>